<feature type="transmembrane region" description="Helical" evidence="1">
    <location>
        <begin position="12"/>
        <end position="32"/>
    </location>
</feature>
<name>A0AAE3NSD5_9RHOB</name>
<dbReference type="Pfam" id="PF07331">
    <property type="entry name" value="TctB"/>
    <property type="match status" value="1"/>
</dbReference>
<feature type="domain" description="DUF1468" evidence="2">
    <location>
        <begin position="19"/>
        <end position="144"/>
    </location>
</feature>
<evidence type="ECO:0000259" key="2">
    <source>
        <dbReference type="Pfam" id="PF07331"/>
    </source>
</evidence>
<dbReference type="AlphaFoldDB" id="A0AAE3NSD5"/>
<protein>
    <submittedName>
        <fullName evidence="3">Tripartite tricarboxylate transporter TctB family protein</fullName>
    </submittedName>
</protein>
<keyword evidence="1" id="KW-0472">Membrane</keyword>
<dbReference type="EMBL" id="JARGYC010000022">
    <property type="protein sequence ID" value="MDF0601141.1"/>
    <property type="molecule type" value="Genomic_DNA"/>
</dbReference>
<reference evidence="3" key="1">
    <citation type="submission" date="2023-03" db="EMBL/GenBank/DDBJ databases">
        <title>Multiphase analysis and comparison of six strains from genera Psychromarinibacter, Lutimaribacter, and Maritimibacter, including a novel species: Psychromarinibacter sediminicola sp. nov.</title>
        <authorList>
            <person name="Wang Y.-H."/>
            <person name="Ye M.-Q."/>
            <person name="Du Z.-J."/>
        </authorList>
    </citation>
    <scope>NUCLEOTIDE SEQUENCE</scope>
    <source>
        <strain evidence="3">C21-152</strain>
    </source>
</reference>
<comment type="caution">
    <text evidence="3">The sequence shown here is derived from an EMBL/GenBank/DDBJ whole genome shotgun (WGS) entry which is preliminary data.</text>
</comment>
<evidence type="ECO:0000313" key="3">
    <source>
        <dbReference type="EMBL" id="MDF0601141.1"/>
    </source>
</evidence>
<evidence type="ECO:0000313" key="4">
    <source>
        <dbReference type="Proteomes" id="UP001220964"/>
    </source>
</evidence>
<dbReference type="InterPro" id="IPR009936">
    <property type="entry name" value="DUF1468"/>
</dbReference>
<feature type="transmembrane region" description="Helical" evidence="1">
    <location>
        <begin position="44"/>
        <end position="67"/>
    </location>
</feature>
<keyword evidence="1" id="KW-0812">Transmembrane</keyword>
<sequence length="149" mass="15803">MQQRMRPNLSELVACAANAVFGLTALVIALGYELGSVRRMGPGFFPVAVCVTVMALAVATAIESLGAPVERSSTAWRPLLFISLAVIVWTQLIDSLGLVPSTVALIVISSLAKPPFRPVSMLLLSTGICIAGYLIFISGLRMPLTLFGR</sequence>
<keyword evidence="1" id="KW-1133">Transmembrane helix</keyword>
<accession>A0AAE3NSD5</accession>
<gene>
    <name evidence="3" type="ORF">P1J78_10405</name>
</gene>
<feature type="transmembrane region" description="Helical" evidence="1">
    <location>
        <begin position="120"/>
        <end position="140"/>
    </location>
</feature>
<dbReference type="RefSeq" id="WP_275567279.1">
    <property type="nucleotide sequence ID" value="NZ_JARGYC010000022.1"/>
</dbReference>
<keyword evidence="4" id="KW-1185">Reference proteome</keyword>
<evidence type="ECO:0000256" key="1">
    <source>
        <dbReference type="SAM" id="Phobius"/>
    </source>
</evidence>
<organism evidence="3 4">
    <name type="scientific">Psychromarinibacter sediminicola</name>
    <dbReference type="NCBI Taxonomy" id="3033385"/>
    <lineage>
        <taxon>Bacteria</taxon>
        <taxon>Pseudomonadati</taxon>
        <taxon>Pseudomonadota</taxon>
        <taxon>Alphaproteobacteria</taxon>
        <taxon>Rhodobacterales</taxon>
        <taxon>Paracoccaceae</taxon>
        <taxon>Psychromarinibacter</taxon>
    </lineage>
</organism>
<proteinExistence type="predicted"/>
<feature type="transmembrane region" description="Helical" evidence="1">
    <location>
        <begin position="79"/>
        <end position="108"/>
    </location>
</feature>
<dbReference type="Proteomes" id="UP001220964">
    <property type="component" value="Unassembled WGS sequence"/>
</dbReference>